<keyword evidence="15 19" id="KW-0472">Membrane</keyword>
<evidence type="ECO:0000256" key="18">
    <source>
        <dbReference type="RuleBase" id="RU003938"/>
    </source>
</evidence>
<dbReference type="AlphaFoldDB" id="A0A7D7N5A1"/>
<evidence type="ECO:0000256" key="5">
    <source>
        <dbReference type="ARBA" id="ARBA00010185"/>
    </source>
</evidence>
<sequence length="265" mass="28954">MLKLRILTALVLLPLMLGMLFGAGNGLWAAFSGLIALIALWEYSRLCGMGPGMQKPYLAGTALFMWLAHAGGWQLPAPAWWGVLGFWLMAMPLWLKNKWRLRPDWKGMAAGWLLMLPFWFALIGLRPNGEDAVSLLAVMMLVWVADVFAYVFGKLWGKRKLAPTISPGKSWEGVAGALFAVVLYMSWARSAGWLGFDMSWLGTVLVAVLLTATGICGDLLESWLKRAAGVKDSSHLLPGHGGVFDRVDSLIAVLSVYTAVLALFA</sequence>
<evidence type="ECO:0000256" key="2">
    <source>
        <dbReference type="ARBA" id="ARBA00004651"/>
    </source>
</evidence>
<dbReference type="EMBL" id="CP059567">
    <property type="protein sequence ID" value="QMT40440.1"/>
    <property type="molecule type" value="Genomic_DNA"/>
</dbReference>
<comment type="catalytic activity">
    <reaction evidence="1 18">
        <text>a 1,2-diacyl-sn-glycero-3-phosphate + CTP + H(+) = a CDP-1,2-diacyl-sn-glycerol + diphosphate</text>
        <dbReference type="Rhea" id="RHEA:16229"/>
        <dbReference type="ChEBI" id="CHEBI:15378"/>
        <dbReference type="ChEBI" id="CHEBI:33019"/>
        <dbReference type="ChEBI" id="CHEBI:37563"/>
        <dbReference type="ChEBI" id="CHEBI:58332"/>
        <dbReference type="ChEBI" id="CHEBI:58608"/>
        <dbReference type="EC" id="2.7.7.41"/>
    </reaction>
</comment>
<evidence type="ECO:0000256" key="11">
    <source>
        <dbReference type="ARBA" id="ARBA00022692"/>
    </source>
</evidence>
<dbReference type="GO" id="GO:0005886">
    <property type="term" value="C:plasma membrane"/>
    <property type="evidence" value="ECO:0007669"/>
    <property type="project" value="UniProtKB-SubCell"/>
</dbReference>
<dbReference type="Proteomes" id="UP000514752">
    <property type="component" value="Chromosome"/>
</dbReference>
<reference evidence="20 21" key="1">
    <citation type="submission" date="2020-07" db="EMBL/GenBank/DDBJ databases">
        <title>Genomic diversity of species in the Neisseriaceae family.</title>
        <authorList>
            <person name="Vincent A.T."/>
            <person name="Bernet E."/>
            <person name="Veyrier F.J."/>
        </authorList>
    </citation>
    <scope>NUCLEOTIDE SEQUENCE [LARGE SCALE GENOMIC DNA]</scope>
    <source>
        <strain evidence="20 21">DSM 22244</strain>
    </source>
</reference>
<dbReference type="Pfam" id="PF01148">
    <property type="entry name" value="CTP_transf_1"/>
    <property type="match status" value="1"/>
</dbReference>
<dbReference type="UniPathway" id="UPA00557">
    <property type="reaction ID" value="UER00614"/>
</dbReference>
<evidence type="ECO:0000256" key="12">
    <source>
        <dbReference type="ARBA" id="ARBA00022695"/>
    </source>
</evidence>
<comment type="pathway">
    <text evidence="4">Lipid metabolism.</text>
</comment>
<dbReference type="PANTHER" id="PTHR46382:SF1">
    <property type="entry name" value="PHOSPHATIDATE CYTIDYLYLTRANSFERASE"/>
    <property type="match status" value="1"/>
</dbReference>
<evidence type="ECO:0000256" key="4">
    <source>
        <dbReference type="ARBA" id="ARBA00005189"/>
    </source>
</evidence>
<organism evidence="20 21">
    <name type="scientific">Neisseria shayeganii</name>
    <dbReference type="NCBI Taxonomy" id="607712"/>
    <lineage>
        <taxon>Bacteria</taxon>
        <taxon>Pseudomonadati</taxon>
        <taxon>Pseudomonadota</taxon>
        <taxon>Betaproteobacteria</taxon>
        <taxon>Neisseriales</taxon>
        <taxon>Neisseriaceae</taxon>
        <taxon>Neisseria</taxon>
    </lineage>
</organism>
<dbReference type="PROSITE" id="PS01315">
    <property type="entry name" value="CDS"/>
    <property type="match status" value="1"/>
</dbReference>
<dbReference type="RefSeq" id="WP_182122104.1">
    <property type="nucleotide sequence ID" value="NZ_CP059567.1"/>
</dbReference>
<dbReference type="EC" id="2.7.7.41" evidence="6 18"/>
<keyword evidence="17" id="KW-1208">Phospholipid metabolism</keyword>
<dbReference type="InterPro" id="IPR000374">
    <property type="entry name" value="PC_trans"/>
</dbReference>
<keyword evidence="14" id="KW-0443">Lipid metabolism</keyword>
<feature type="transmembrane region" description="Helical" evidence="19">
    <location>
        <begin position="107"/>
        <end position="126"/>
    </location>
</feature>
<protein>
    <recommendedName>
        <fullName evidence="7 18">Phosphatidate cytidylyltransferase</fullName>
        <ecNumber evidence="6 18">2.7.7.41</ecNumber>
    </recommendedName>
</protein>
<keyword evidence="10 18" id="KW-0808">Transferase</keyword>
<feature type="transmembrane region" description="Helical" evidence="19">
    <location>
        <begin position="174"/>
        <end position="194"/>
    </location>
</feature>
<keyword evidence="16" id="KW-0594">Phospholipid biosynthesis</keyword>
<dbReference type="KEGG" id="nsg:H3L94_11565"/>
<feature type="transmembrane region" description="Helical" evidence="19">
    <location>
        <begin position="79"/>
        <end position="95"/>
    </location>
</feature>
<evidence type="ECO:0000256" key="13">
    <source>
        <dbReference type="ARBA" id="ARBA00022989"/>
    </source>
</evidence>
<evidence type="ECO:0000313" key="20">
    <source>
        <dbReference type="EMBL" id="QMT40440.1"/>
    </source>
</evidence>
<comment type="pathway">
    <text evidence="3 18">Phospholipid metabolism; CDP-diacylglycerol biosynthesis; CDP-diacylglycerol from sn-glycerol 3-phosphate: step 3/3.</text>
</comment>
<dbReference type="GO" id="GO:0016024">
    <property type="term" value="P:CDP-diacylglycerol biosynthetic process"/>
    <property type="evidence" value="ECO:0007669"/>
    <property type="project" value="UniProtKB-UniPathway"/>
</dbReference>
<evidence type="ECO:0000256" key="3">
    <source>
        <dbReference type="ARBA" id="ARBA00005119"/>
    </source>
</evidence>
<evidence type="ECO:0000256" key="6">
    <source>
        <dbReference type="ARBA" id="ARBA00012487"/>
    </source>
</evidence>
<evidence type="ECO:0000256" key="8">
    <source>
        <dbReference type="ARBA" id="ARBA00022475"/>
    </source>
</evidence>
<gene>
    <name evidence="20" type="ORF">H3L94_11565</name>
</gene>
<keyword evidence="8" id="KW-1003">Cell membrane</keyword>
<evidence type="ECO:0000256" key="16">
    <source>
        <dbReference type="ARBA" id="ARBA00023209"/>
    </source>
</evidence>
<proteinExistence type="inferred from homology"/>
<evidence type="ECO:0000256" key="19">
    <source>
        <dbReference type="SAM" id="Phobius"/>
    </source>
</evidence>
<keyword evidence="13 19" id="KW-1133">Transmembrane helix</keyword>
<evidence type="ECO:0000313" key="21">
    <source>
        <dbReference type="Proteomes" id="UP000514752"/>
    </source>
</evidence>
<comment type="similarity">
    <text evidence="5 18">Belongs to the CDS family.</text>
</comment>
<keyword evidence="9" id="KW-0444">Lipid biosynthesis</keyword>
<keyword evidence="11 18" id="KW-0812">Transmembrane</keyword>
<dbReference type="PANTHER" id="PTHR46382">
    <property type="entry name" value="PHOSPHATIDATE CYTIDYLYLTRANSFERASE"/>
    <property type="match status" value="1"/>
</dbReference>
<comment type="subcellular location">
    <subcellularLocation>
        <location evidence="2">Cell membrane</location>
        <topology evidence="2">Multi-pass membrane protein</topology>
    </subcellularLocation>
</comment>
<evidence type="ECO:0000256" key="17">
    <source>
        <dbReference type="ARBA" id="ARBA00023264"/>
    </source>
</evidence>
<evidence type="ECO:0000256" key="1">
    <source>
        <dbReference type="ARBA" id="ARBA00001698"/>
    </source>
</evidence>
<feature type="transmembrane region" description="Helical" evidence="19">
    <location>
        <begin position="28"/>
        <end position="44"/>
    </location>
</feature>
<evidence type="ECO:0000256" key="14">
    <source>
        <dbReference type="ARBA" id="ARBA00023098"/>
    </source>
</evidence>
<name>A0A7D7N5A1_9NEIS</name>
<accession>A0A7D7N5A1</accession>
<keyword evidence="12 18" id="KW-0548">Nucleotidyltransferase</keyword>
<evidence type="ECO:0000256" key="9">
    <source>
        <dbReference type="ARBA" id="ARBA00022516"/>
    </source>
</evidence>
<evidence type="ECO:0000256" key="7">
    <source>
        <dbReference type="ARBA" id="ARBA00019373"/>
    </source>
</evidence>
<feature type="transmembrane region" description="Helical" evidence="19">
    <location>
        <begin position="132"/>
        <end position="153"/>
    </location>
</feature>
<feature type="transmembrane region" description="Helical" evidence="19">
    <location>
        <begin position="200"/>
        <end position="220"/>
    </location>
</feature>
<evidence type="ECO:0000256" key="10">
    <source>
        <dbReference type="ARBA" id="ARBA00022679"/>
    </source>
</evidence>
<evidence type="ECO:0000256" key="15">
    <source>
        <dbReference type="ARBA" id="ARBA00023136"/>
    </source>
</evidence>
<dbReference type="GO" id="GO:0004605">
    <property type="term" value="F:phosphatidate cytidylyltransferase activity"/>
    <property type="evidence" value="ECO:0007669"/>
    <property type="project" value="UniProtKB-EC"/>
</dbReference>